<dbReference type="RefSeq" id="WP_160771277.1">
    <property type="nucleotide sequence ID" value="NZ_WTYV01000002.1"/>
</dbReference>
<dbReference type="InterPro" id="IPR000917">
    <property type="entry name" value="Sulfatase_N"/>
</dbReference>
<comment type="similarity">
    <text evidence="1">Belongs to the sulfatase family.</text>
</comment>
<dbReference type="SUPFAM" id="SSF53649">
    <property type="entry name" value="Alkaline phosphatase-like"/>
    <property type="match status" value="1"/>
</dbReference>
<evidence type="ECO:0000313" key="7">
    <source>
        <dbReference type="Proteomes" id="UP000466966"/>
    </source>
</evidence>
<dbReference type="Pfam" id="PF00884">
    <property type="entry name" value="Sulfatase"/>
    <property type="match status" value="1"/>
</dbReference>
<reference evidence="6 7" key="1">
    <citation type="submission" date="2019-12" db="EMBL/GenBank/DDBJ databases">
        <title>Genomic-based taxomic classification of the family Erythrobacteraceae.</title>
        <authorList>
            <person name="Xu L."/>
        </authorList>
    </citation>
    <scope>NUCLEOTIDE SEQUENCE [LARGE SCALE GENOMIC DNA]</scope>
    <source>
        <strain evidence="6 7">M0322</strain>
    </source>
</reference>
<dbReference type="InterPro" id="IPR050738">
    <property type="entry name" value="Sulfatase"/>
</dbReference>
<accession>A0A844YWZ7</accession>
<dbReference type="Gene3D" id="3.40.720.10">
    <property type="entry name" value="Alkaline Phosphatase, subunit A"/>
    <property type="match status" value="1"/>
</dbReference>
<dbReference type="PANTHER" id="PTHR42693:SF53">
    <property type="entry name" value="ENDO-4-O-SULFATASE"/>
    <property type="match status" value="1"/>
</dbReference>
<dbReference type="Gene3D" id="3.30.1120.10">
    <property type="match status" value="1"/>
</dbReference>
<dbReference type="Proteomes" id="UP000466966">
    <property type="component" value="Unassembled WGS sequence"/>
</dbReference>
<sequence>MTLTRPSDTSGITRREALAGALGTVAVASAGTAAGAVPAQAHDPSRKPNFLFIMADDMGYADLSCYGRREYDTPVLDSLAAQGMQFMHGYANSAVCSSTRAGLITGRYQYRTRAGLEEPISGADMGLDPAHPTLPSLLKAQGYHTGLIGKWHLGGLPQFGPLKSGYDEFWGNRGGGVDYFTHKIAGRSDLWDGDVEVEAIGYYTNLLADRALEFLDDRAAEAEKPWLLSLHFTAPHWPWEGNDAMGQSESARLDALPASSDLNIVHYDGGSMETYAAMVTNLDANIGRVLMRLRDHGMDPNTVVVFTSDNGGERFADTWPFSGRKTQLLEGGIRVPLIVRWPGLTAPGSKTDAPVMSMDFLPTFVGAAGGTPDLPPDGVDIRPALMGSELAERPMFWRYWDRDQRALRRGRYKYLKINENEFLFDVIADPMERGNLKDRMPDVFASLKADWEAIDSEMLQFPDSRSYGFSPSQLADHFGPEVD</sequence>
<keyword evidence="7" id="KW-1185">Reference proteome</keyword>
<dbReference type="PROSITE" id="PS51318">
    <property type="entry name" value="TAT"/>
    <property type="match status" value="1"/>
</dbReference>
<dbReference type="GO" id="GO:0004065">
    <property type="term" value="F:arylsulfatase activity"/>
    <property type="evidence" value="ECO:0007669"/>
    <property type="project" value="TreeGrafter"/>
</dbReference>
<proteinExistence type="inferred from homology"/>
<dbReference type="InterPro" id="IPR006311">
    <property type="entry name" value="TAT_signal"/>
</dbReference>
<evidence type="ECO:0000313" key="6">
    <source>
        <dbReference type="EMBL" id="MXO71351.1"/>
    </source>
</evidence>
<dbReference type="PANTHER" id="PTHR42693">
    <property type="entry name" value="ARYLSULFATASE FAMILY MEMBER"/>
    <property type="match status" value="1"/>
</dbReference>
<dbReference type="EMBL" id="WTYV01000002">
    <property type="protein sequence ID" value="MXO71351.1"/>
    <property type="molecule type" value="Genomic_DNA"/>
</dbReference>
<evidence type="ECO:0000256" key="1">
    <source>
        <dbReference type="ARBA" id="ARBA00008779"/>
    </source>
</evidence>
<keyword evidence="3 6" id="KW-0378">Hydrolase</keyword>
<evidence type="ECO:0000256" key="2">
    <source>
        <dbReference type="ARBA" id="ARBA00022723"/>
    </source>
</evidence>
<comment type="caution">
    <text evidence="6">The sequence shown here is derived from an EMBL/GenBank/DDBJ whole genome shotgun (WGS) entry which is preliminary data.</text>
</comment>
<keyword evidence="4" id="KW-0106">Calcium</keyword>
<evidence type="ECO:0000256" key="3">
    <source>
        <dbReference type="ARBA" id="ARBA00022801"/>
    </source>
</evidence>
<dbReference type="InterPro" id="IPR017850">
    <property type="entry name" value="Alkaline_phosphatase_core_sf"/>
</dbReference>
<protein>
    <submittedName>
        <fullName evidence="6">Sulfatase-like hydrolase/transferase</fullName>
    </submittedName>
</protein>
<dbReference type="GO" id="GO:0016740">
    <property type="term" value="F:transferase activity"/>
    <property type="evidence" value="ECO:0007669"/>
    <property type="project" value="UniProtKB-KW"/>
</dbReference>
<name>A0A844YWZ7_9SPHN</name>
<organism evidence="6 7">
    <name type="scientific">Alteraurantiacibacter buctensis</name>
    <dbReference type="NCBI Taxonomy" id="1503981"/>
    <lineage>
        <taxon>Bacteria</taxon>
        <taxon>Pseudomonadati</taxon>
        <taxon>Pseudomonadota</taxon>
        <taxon>Alphaproteobacteria</taxon>
        <taxon>Sphingomonadales</taxon>
        <taxon>Erythrobacteraceae</taxon>
        <taxon>Alteraurantiacibacter</taxon>
    </lineage>
</organism>
<dbReference type="InterPro" id="IPR024607">
    <property type="entry name" value="Sulfatase_CS"/>
</dbReference>
<feature type="domain" description="Sulfatase N-terminal" evidence="5">
    <location>
        <begin position="48"/>
        <end position="369"/>
    </location>
</feature>
<dbReference type="OrthoDB" id="9795675at2"/>
<evidence type="ECO:0000259" key="5">
    <source>
        <dbReference type="Pfam" id="PF00884"/>
    </source>
</evidence>
<keyword evidence="6" id="KW-0808">Transferase</keyword>
<dbReference type="PROSITE" id="PS00149">
    <property type="entry name" value="SULFATASE_2"/>
    <property type="match status" value="1"/>
</dbReference>
<evidence type="ECO:0000256" key="4">
    <source>
        <dbReference type="ARBA" id="ARBA00022837"/>
    </source>
</evidence>
<dbReference type="GO" id="GO:0046872">
    <property type="term" value="F:metal ion binding"/>
    <property type="evidence" value="ECO:0007669"/>
    <property type="project" value="UniProtKB-KW"/>
</dbReference>
<dbReference type="AlphaFoldDB" id="A0A844YWZ7"/>
<gene>
    <name evidence="6" type="ORF">GRI99_06815</name>
</gene>
<keyword evidence="2" id="KW-0479">Metal-binding</keyword>